<keyword evidence="3 6" id="KW-0862">Zinc</keyword>
<comment type="function">
    <text evidence="6">Methionine-sulfoxide reductase that specifically reduces methionine (R)-sulfoxide back to methionine. While in many cases methionine oxidation is the result of random oxidation following oxidative stress, methionine oxidation is also a post-translational modification that takes place on specific residues.</text>
</comment>
<dbReference type="Pfam" id="PF01641">
    <property type="entry name" value="SelR"/>
    <property type="match status" value="1"/>
</dbReference>
<dbReference type="EnsemblMetazoa" id="CapteT148050">
    <property type="protein sequence ID" value="CapteP148050"/>
    <property type="gene ID" value="CapteG148050"/>
</dbReference>
<dbReference type="FunFam" id="2.170.150.20:FF:000001">
    <property type="entry name" value="Peptide methionine sulfoxide reductase MsrB"/>
    <property type="match status" value="1"/>
</dbReference>
<accession>R7TBH7</accession>
<dbReference type="InterPro" id="IPR002579">
    <property type="entry name" value="Met_Sox_Rdtase_MsrB_dom"/>
</dbReference>
<name>R7TBH7_CAPTE</name>
<evidence type="ECO:0000313" key="9">
    <source>
        <dbReference type="EnsemblMetazoa" id="CapteP148050"/>
    </source>
</evidence>
<dbReference type="SUPFAM" id="SSF51316">
    <property type="entry name" value="Mss4-like"/>
    <property type="match status" value="1"/>
</dbReference>
<dbReference type="GO" id="GO:0033743">
    <property type="term" value="F:peptide-methionine (R)-S-oxide reductase activity"/>
    <property type="evidence" value="ECO:0007669"/>
    <property type="project" value="UniProtKB-EC"/>
</dbReference>
<reference evidence="9" key="3">
    <citation type="submission" date="2015-06" db="UniProtKB">
        <authorList>
            <consortium name="EnsemblMetazoa"/>
        </authorList>
    </citation>
    <scope>IDENTIFICATION</scope>
</reference>
<protein>
    <recommendedName>
        <fullName evidence="6">Peptide-methionine (R)-S-oxide reductase</fullName>
        <ecNumber evidence="6">1.8.4.12</ecNumber>
    </recommendedName>
</protein>
<dbReference type="EMBL" id="KB310768">
    <property type="protein sequence ID" value="ELT90812.1"/>
    <property type="molecule type" value="Genomic_DNA"/>
</dbReference>
<dbReference type="HOGENOM" id="CLU_031040_8_5_1"/>
<dbReference type="NCBIfam" id="TIGR00357">
    <property type="entry name" value="peptide-methionine (R)-S-oxide reductase MsrB"/>
    <property type="match status" value="1"/>
</dbReference>
<keyword evidence="2 6" id="KW-0479">Metal-binding</keyword>
<dbReference type="PANTHER" id="PTHR10173:SF52">
    <property type="entry name" value="METHIONINE-R-SULFOXIDE REDUCTASE B1"/>
    <property type="match status" value="1"/>
</dbReference>
<dbReference type="EC" id="1.8.4.12" evidence="6"/>
<dbReference type="GO" id="GO:0005737">
    <property type="term" value="C:cytoplasm"/>
    <property type="evidence" value="ECO:0007669"/>
    <property type="project" value="TreeGrafter"/>
</dbReference>
<dbReference type="GO" id="GO:0046872">
    <property type="term" value="F:metal ion binding"/>
    <property type="evidence" value="ECO:0007669"/>
    <property type="project" value="UniProtKB-KW"/>
</dbReference>
<evidence type="ECO:0000313" key="10">
    <source>
        <dbReference type="Proteomes" id="UP000014760"/>
    </source>
</evidence>
<dbReference type="PROSITE" id="PS51790">
    <property type="entry name" value="MSRB"/>
    <property type="match status" value="1"/>
</dbReference>
<feature type="domain" description="MsrB" evidence="7">
    <location>
        <begin position="54"/>
        <end position="179"/>
    </location>
</feature>
<keyword evidence="4 6" id="KW-0560">Oxidoreductase</keyword>
<dbReference type="OrthoDB" id="44061at2759"/>
<dbReference type="Gene3D" id="2.170.150.20">
    <property type="entry name" value="Peptide methionine sulfoxide reductase"/>
    <property type="match status" value="1"/>
</dbReference>
<dbReference type="STRING" id="283909.R7TBH7"/>
<keyword evidence="10" id="KW-1185">Reference proteome</keyword>
<dbReference type="GO" id="GO:0030091">
    <property type="term" value="P:protein repair"/>
    <property type="evidence" value="ECO:0007669"/>
    <property type="project" value="InterPro"/>
</dbReference>
<comment type="cofactor">
    <cofactor evidence="6">
        <name>Zn(2+)</name>
        <dbReference type="ChEBI" id="CHEBI:29105"/>
    </cofactor>
    <text evidence="6">Binds 1 zinc ion per subunit.</text>
</comment>
<gene>
    <name evidence="8" type="ORF">CAPTEDRAFT_148050</name>
</gene>
<sequence length="182" mass="20463">MSLSAVRRLKSLLSIRINFVNKASNANVQYICTSNVVSGRGVLNENENPKQLQDAEWKKRLTLEQYDVARHKGTERAFAGEYTFNKENGVYSCVCCGAELFSSISKFDSGSGWPSFYEALKSGESSNVNYHHDNTFGMSRLEVTCKQCDAHLGHVFDDGPQPTGRRYCINSCSLHFEKKDKN</sequence>
<dbReference type="EMBL" id="AMQN01003033">
    <property type="status" value="NOT_ANNOTATED_CDS"/>
    <property type="molecule type" value="Genomic_DNA"/>
</dbReference>
<reference evidence="10" key="1">
    <citation type="submission" date="2012-12" db="EMBL/GenBank/DDBJ databases">
        <authorList>
            <person name="Hellsten U."/>
            <person name="Grimwood J."/>
            <person name="Chapman J.A."/>
            <person name="Shapiro H."/>
            <person name="Aerts A."/>
            <person name="Otillar R.P."/>
            <person name="Terry A.Y."/>
            <person name="Boore J.L."/>
            <person name="Simakov O."/>
            <person name="Marletaz F."/>
            <person name="Cho S.-J."/>
            <person name="Edsinger-Gonzales E."/>
            <person name="Havlak P."/>
            <person name="Kuo D.-H."/>
            <person name="Larsson T."/>
            <person name="Lv J."/>
            <person name="Arendt D."/>
            <person name="Savage R."/>
            <person name="Osoegawa K."/>
            <person name="de Jong P."/>
            <person name="Lindberg D.R."/>
            <person name="Seaver E.C."/>
            <person name="Weisblat D.A."/>
            <person name="Putnam N.H."/>
            <person name="Grigoriev I.V."/>
            <person name="Rokhsar D.S."/>
        </authorList>
    </citation>
    <scope>NUCLEOTIDE SEQUENCE</scope>
    <source>
        <strain evidence="10">I ESC-2004</strain>
    </source>
</reference>
<proteinExistence type="inferred from homology"/>
<evidence type="ECO:0000256" key="2">
    <source>
        <dbReference type="ARBA" id="ARBA00022723"/>
    </source>
</evidence>
<evidence type="ECO:0000259" key="7">
    <source>
        <dbReference type="PROSITE" id="PS51790"/>
    </source>
</evidence>
<evidence type="ECO:0000313" key="8">
    <source>
        <dbReference type="EMBL" id="ELT90812.1"/>
    </source>
</evidence>
<organism evidence="8">
    <name type="scientific">Capitella teleta</name>
    <name type="common">Polychaete worm</name>
    <dbReference type="NCBI Taxonomy" id="283909"/>
    <lineage>
        <taxon>Eukaryota</taxon>
        <taxon>Metazoa</taxon>
        <taxon>Spiralia</taxon>
        <taxon>Lophotrochozoa</taxon>
        <taxon>Annelida</taxon>
        <taxon>Polychaeta</taxon>
        <taxon>Sedentaria</taxon>
        <taxon>Scolecida</taxon>
        <taxon>Capitellidae</taxon>
        <taxon>Capitella</taxon>
    </lineage>
</organism>
<comment type="similarity">
    <text evidence="1 6">Belongs to the MsrB Met sulfoxide reductase family.</text>
</comment>
<evidence type="ECO:0000256" key="6">
    <source>
        <dbReference type="RuleBase" id="RU365044"/>
    </source>
</evidence>
<dbReference type="InterPro" id="IPR011057">
    <property type="entry name" value="Mss4-like_sf"/>
</dbReference>
<dbReference type="EMBL" id="AMQN01003034">
    <property type="status" value="NOT_ANNOTATED_CDS"/>
    <property type="molecule type" value="Genomic_DNA"/>
</dbReference>
<evidence type="ECO:0000256" key="1">
    <source>
        <dbReference type="ARBA" id="ARBA00007174"/>
    </source>
</evidence>
<dbReference type="InterPro" id="IPR028427">
    <property type="entry name" value="Met_Sox_Rdtase_MsrB"/>
</dbReference>
<dbReference type="AlphaFoldDB" id="R7TBH7"/>
<dbReference type="Proteomes" id="UP000014760">
    <property type="component" value="Unassembled WGS sequence"/>
</dbReference>
<comment type="catalytic activity">
    <reaction evidence="5 6">
        <text>L-methionyl-[protein] + [thioredoxin]-disulfide + H2O = L-methionyl-(R)-S-oxide-[protein] + [thioredoxin]-dithiol</text>
        <dbReference type="Rhea" id="RHEA:24164"/>
        <dbReference type="Rhea" id="RHEA-COMP:10698"/>
        <dbReference type="Rhea" id="RHEA-COMP:10700"/>
        <dbReference type="Rhea" id="RHEA-COMP:12313"/>
        <dbReference type="Rhea" id="RHEA-COMP:12314"/>
        <dbReference type="ChEBI" id="CHEBI:15377"/>
        <dbReference type="ChEBI" id="CHEBI:16044"/>
        <dbReference type="ChEBI" id="CHEBI:29950"/>
        <dbReference type="ChEBI" id="CHEBI:45764"/>
        <dbReference type="ChEBI" id="CHEBI:50058"/>
        <dbReference type="EC" id="1.8.4.12"/>
    </reaction>
</comment>
<evidence type="ECO:0000256" key="4">
    <source>
        <dbReference type="ARBA" id="ARBA00023002"/>
    </source>
</evidence>
<evidence type="ECO:0000256" key="5">
    <source>
        <dbReference type="ARBA" id="ARBA00048488"/>
    </source>
</evidence>
<dbReference type="OMA" id="YDETTDW"/>
<reference evidence="8 10" key="2">
    <citation type="journal article" date="2013" name="Nature">
        <title>Insights into bilaterian evolution from three spiralian genomes.</title>
        <authorList>
            <person name="Simakov O."/>
            <person name="Marletaz F."/>
            <person name="Cho S.J."/>
            <person name="Edsinger-Gonzales E."/>
            <person name="Havlak P."/>
            <person name="Hellsten U."/>
            <person name="Kuo D.H."/>
            <person name="Larsson T."/>
            <person name="Lv J."/>
            <person name="Arendt D."/>
            <person name="Savage R."/>
            <person name="Osoegawa K."/>
            <person name="de Jong P."/>
            <person name="Grimwood J."/>
            <person name="Chapman J.A."/>
            <person name="Shapiro H."/>
            <person name="Aerts A."/>
            <person name="Otillar R.P."/>
            <person name="Terry A.Y."/>
            <person name="Boore J.L."/>
            <person name="Grigoriev I.V."/>
            <person name="Lindberg D.R."/>
            <person name="Seaver E.C."/>
            <person name="Weisblat D.A."/>
            <person name="Putnam N.H."/>
            <person name="Rokhsar D.S."/>
        </authorList>
    </citation>
    <scope>NUCLEOTIDE SEQUENCE</scope>
    <source>
        <strain evidence="8 10">I ESC-2004</strain>
    </source>
</reference>
<dbReference type="GO" id="GO:0006979">
    <property type="term" value="P:response to oxidative stress"/>
    <property type="evidence" value="ECO:0007669"/>
    <property type="project" value="InterPro"/>
</dbReference>
<evidence type="ECO:0000256" key="3">
    <source>
        <dbReference type="ARBA" id="ARBA00022833"/>
    </source>
</evidence>
<dbReference type="PANTHER" id="PTHR10173">
    <property type="entry name" value="METHIONINE SULFOXIDE REDUCTASE"/>
    <property type="match status" value="1"/>
</dbReference>